<dbReference type="InterPro" id="IPR050300">
    <property type="entry name" value="GDXG_lipolytic_enzyme"/>
</dbReference>
<name>A0ABP7M959_9GAMM</name>
<evidence type="ECO:0000259" key="4">
    <source>
        <dbReference type="Pfam" id="PF07859"/>
    </source>
</evidence>
<organism evidence="5 6">
    <name type="scientific">Litoribacillus peritrichatus</name>
    <dbReference type="NCBI Taxonomy" id="718191"/>
    <lineage>
        <taxon>Bacteria</taxon>
        <taxon>Pseudomonadati</taxon>
        <taxon>Pseudomonadota</taxon>
        <taxon>Gammaproteobacteria</taxon>
        <taxon>Oceanospirillales</taxon>
        <taxon>Oceanospirillaceae</taxon>
        <taxon>Litoribacillus</taxon>
    </lineage>
</organism>
<protein>
    <recommendedName>
        <fullName evidence="4">Alpha/beta hydrolase fold-3 domain-containing protein</fullName>
    </recommendedName>
</protein>
<dbReference type="EMBL" id="BAABBN010000004">
    <property type="protein sequence ID" value="GAA3917310.1"/>
    <property type="molecule type" value="Genomic_DNA"/>
</dbReference>
<proteinExistence type="inferred from homology"/>
<dbReference type="PROSITE" id="PS01174">
    <property type="entry name" value="LIPASE_GDXG_SER"/>
    <property type="match status" value="1"/>
</dbReference>
<dbReference type="SUPFAM" id="SSF53474">
    <property type="entry name" value="alpha/beta-Hydrolases"/>
    <property type="match status" value="1"/>
</dbReference>
<dbReference type="RefSeq" id="WP_344796165.1">
    <property type="nucleotide sequence ID" value="NZ_BAABBN010000004.1"/>
</dbReference>
<evidence type="ECO:0000313" key="6">
    <source>
        <dbReference type="Proteomes" id="UP001501565"/>
    </source>
</evidence>
<reference evidence="6" key="1">
    <citation type="journal article" date="2019" name="Int. J. Syst. Evol. Microbiol.">
        <title>The Global Catalogue of Microorganisms (GCM) 10K type strain sequencing project: providing services to taxonomists for standard genome sequencing and annotation.</title>
        <authorList>
            <consortium name="The Broad Institute Genomics Platform"/>
            <consortium name="The Broad Institute Genome Sequencing Center for Infectious Disease"/>
            <person name="Wu L."/>
            <person name="Ma J."/>
        </authorList>
    </citation>
    <scope>NUCLEOTIDE SEQUENCE [LARGE SCALE GENOMIC DNA]</scope>
    <source>
        <strain evidence="6">JCM 17551</strain>
    </source>
</reference>
<dbReference type="InterPro" id="IPR029058">
    <property type="entry name" value="AB_hydrolase_fold"/>
</dbReference>
<dbReference type="Gene3D" id="3.40.50.1820">
    <property type="entry name" value="alpha/beta hydrolase"/>
    <property type="match status" value="1"/>
</dbReference>
<dbReference type="PANTHER" id="PTHR48081:SF8">
    <property type="entry name" value="ALPHA_BETA HYDROLASE FOLD-3 DOMAIN-CONTAINING PROTEIN-RELATED"/>
    <property type="match status" value="1"/>
</dbReference>
<dbReference type="Proteomes" id="UP001501565">
    <property type="component" value="Unassembled WGS sequence"/>
</dbReference>
<evidence type="ECO:0000313" key="5">
    <source>
        <dbReference type="EMBL" id="GAA3917310.1"/>
    </source>
</evidence>
<sequence length="310" mass="34361">MSIRSNVFQAISRRAIKRNGLNQEQTVKHLRRVFNNTPTLPLIPRGVKIRQIALPEFKGDRVSVKSPSMTILYFHGGAFVSGATRTYHNFAARLAKTLNAEVFLATYPFAPEFPFPAASNRCLEAYHYLLKLGKSPKDIVIAGDSAGGGLTLTCLLQLRDKKLPLPRCAVALSPGTVAIPDDQRLQTSCHKDAMLSADLVKQIINIYLPNKEDRSHPYASPGLANFHGLPPIMITASQDEILYHDAQTAKQKALSAGVEVEWLERSGVGHVWPVLVPYLPEANQDFKKIVAFIQRYQHASEISHTYGVQP</sequence>
<comment type="caution">
    <text evidence="5">The sequence shown here is derived from an EMBL/GenBank/DDBJ whole genome shotgun (WGS) entry which is preliminary data.</text>
</comment>
<dbReference type="InterPro" id="IPR013094">
    <property type="entry name" value="AB_hydrolase_3"/>
</dbReference>
<evidence type="ECO:0000256" key="1">
    <source>
        <dbReference type="ARBA" id="ARBA00010515"/>
    </source>
</evidence>
<comment type="similarity">
    <text evidence="1">Belongs to the 'GDXG' lipolytic enzyme family.</text>
</comment>
<evidence type="ECO:0000256" key="2">
    <source>
        <dbReference type="ARBA" id="ARBA00022801"/>
    </source>
</evidence>
<dbReference type="PANTHER" id="PTHR48081">
    <property type="entry name" value="AB HYDROLASE SUPERFAMILY PROTEIN C4A8.06C"/>
    <property type="match status" value="1"/>
</dbReference>
<feature type="active site" evidence="3">
    <location>
        <position position="145"/>
    </location>
</feature>
<dbReference type="Pfam" id="PF07859">
    <property type="entry name" value="Abhydrolase_3"/>
    <property type="match status" value="1"/>
</dbReference>
<evidence type="ECO:0000256" key="3">
    <source>
        <dbReference type="PROSITE-ProRule" id="PRU10038"/>
    </source>
</evidence>
<feature type="domain" description="Alpha/beta hydrolase fold-3" evidence="4">
    <location>
        <begin position="71"/>
        <end position="272"/>
    </location>
</feature>
<gene>
    <name evidence="5" type="ORF">GCM10022277_10330</name>
</gene>
<keyword evidence="2" id="KW-0378">Hydrolase</keyword>
<dbReference type="InterPro" id="IPR033140">
    <property type="entry name" value="Lipase_GDXG_put_SER_AS"/>
</dbReference>
<keyword evidence="6" id="KW-1185">Reference proteome</keyword>
<accession>A0ABP7M959</accession>